<feature type="region of interest" description="Disordered" evidence="5">
    <location>
        <begin position="305"/>
        <end position="334"/>
    </location>
</feature>
<dbReference type="Pfam" id="PF00005">
    <property type="entry name" value="ABC_tran"/>
    <property type="match status" value="1"/>
</dbReference>
<dbReference type="PANTHER" id="PTHR42794">
    <property type="entry name" value="HEMIN IMPORT ATP-BINDING PROTEIN HMUV"/>
    <property type="match status" value="1"/>
</dbReference>
<evidence type="ECO:0000313" key="8">
    <source>
        <dbReference type="Proteomes" id="UP000198891"/>
    </source>
</evidence>
<keyword evidence="3 7" id="KW-0067">ATP-binding</keyword>
<evidence type="ECO:0000256" key="3">
    <source>
        <dbReference type="ARBA" id="ARBA00022840"/>
    </source>
</evidence>
<evidence type="ECO:0000256" key="2">
    <source>
        <dbReference type="ARBA" id="ARBA00022741"/>
    </source>
</evidence>
<dbReference type="GO" id="GO:0005524">
    <property type="term" value="F:ATP binding"/>
    <property type="evidence" value="ECO:0007669"/>
    <property type="project" value="UniProtKB-KW"/>
</dbReference>
<dbReference type="STRING" id="381665.SAMN05216554_1640"/>
<accession>A0A1H3N0F4</accession>
<evidence type="ECO:0000256" key="1">
    <source>
        <dbReference type="ARBA" id="ARBA00022448"/>
    </source>
</evidence>
<dbReference type="CDD" id="cd03214">
    <property type="entry name" value="ABC_Iron-Siderophores_B12_Hemin"/>
    <property type="match status" value="1"/>
</dbReference>
<dbReference type="InterPro" id="IPR003439">
    <property type="entry name" value="ABC_transporter-like_ATP-bd"/>
</dbReference>
<keyword evidence="2" id="KW-0547">Nucleotide-binding</keyword>
<protein>
    <submittedName>
        <fullName evidence="7">Iron complex transport system ATP-binding protein</fullName>
    </submittedName>
</protein>
<dbReference type="SMART" id="SM00382">
    <property type="entry name" value="AAA"/>
    <property type="match status" value="1"/>
</dbReference>
<keyword evidence="8" id="KW-1185">Reference proteome</keyword>
<keyword evidence="1" id="KW-0813">Transport</keyword>
<proteinExistence type="predicted"/>
<evidence type="ECO:0000259" key="6">
    <source>
        <dbReference type="PROSITE" id="PS50893"/>
    </source>
</evidence>
<reference evidence="7 8" key="1">
    <citation type="submission" date="2016-10" db="EMBL/GenBank/DDBJ databases">
        <authorList>
            <person name="de Groot N.N."/>
        </authorList>
    </citation>
    <scope>NUCLEOTIDE SEQUENCE [LARGE SCALE GENOMIC DNA]</scope>
    <source>
        <strain evidence="7 8">CGMCC 4.3491</strain>
    </source>
</reference>
<dbReference type="PROSITE" id="PS00211">
    <property type="entry name" value="ABC_TRANSPORTER_1"/>
    <property type="match status" value="1"/>
</dbReference>
<dbReference type="Gene3D" id="3.40.50.300">
    <property type="entry name" value="P-loop containing nucleotide triphosphate hydrolases"/>
    <property type="match status" value="1"/>
</dbReference>
<evidence type="ECO:0000256" key="5">
    <source>
        <dbReference type="SAM" id="MobiDB-lite"/>
    </source>
</evidence>
<feature type="domain" description="ABC transporter" evidence="6">
    <location>
        <begin position="48"/>
        <end position="281"/>
    </location>
</feature>
<gene>
    <name evidence="7" type="ORF">SAMN05216554_1640</name>
</gene>
<dbReference type="SUPFAM" id="SSF52540">
    <property type="entry name" value="P-loop containing nucleoside triphosphate hydrolases"/>
    <property type="match status" value="1"/>
</dbReference>
<dbReference type="PANTHER" id="PTHR42794:SF1">
    <property type="entry name" value="HEMIN IMPORT ATP-BINDING PROTEIN HMUV"/>
    <property type="match status" value="1"/>
</dbReference>
<dbReference type="InterPro" id="IPR003593">
    <property type="entry name" value="AAA+_ATPase"/>
</dbReference>
<dbReference type="RefSeq" id="WP_245741361.1">
    <property type="nucleotide sequence ID" value="NZ_FNPZ01000001.1"/>
</dbReference>
<sequence length="334" mass="35095">MSVFSRRAATASVESPEFVGMAGRESAIIGDSMAGATDAPLGSGEPALRVQRASVEIGGTRILDDVSFDAAPGEVVALIGPNGAGKSTLLSVVTGDQAVTTGAVEIAGRPLADWSLRELGRRRAVLQQQNGVFFPFTVREVVAMGRAPWQGTPRDADDDRVVEESIALTETTRFRDRPLPSLSGGERARASLARILAQETGILLLDEPTAALDLRHQEDVLRIARDRARAGDCVVVVLHDLSLAAAYADRIVLISAGRVVADGAPDAVLTPALLGSVYEVEVEVIRHPVTGTAIVLPRRATEPAIESPKHAATTAAIPSESGESMCVSTLEETP</sequence>
<organism evidence="7 8">
    <name type="scientific">Herbiconiux ginsengi</name>
    <dbReference type="NCBI Taxonomy" id="381665"/>
    <lineage>
        <taxon>Bacteria</taxon>
        <taxon>Bacillati</taxon>
        <taxon>Actinomycetota</taxon>
        <taxon>Actinomycetes</taxon>
        <taxon>Micrococcales</taxon>
        <taxon>Microbacteriaceae</taxon>
        <taxon>Herbiconiux</taxon>
    </lineage>
</organism>
<dbReference type="AlphaFoldDB" id="A0A1H3N0F4"/>
<evidence type="ECO:0000256" key="4">
    <source>
        <dbReference type="ARBA" id="ARBA00022967"/>
    </source>
</evidence>
<dbReference type="InterPro" id="IPR017871">
    <property type="entry name" value="ABC_transporter-like_CS"/>
</dbReference>
<dbReference type="FunFam" id="3.40.50.300:FF:000134">
    <property type="entry name" value="Iron-enterobactin ABC transporter ATP-binding protein"/>
    <property type="match status" value="1"/>
</dbReference>
<dbReference type="GO" id="GO:0016887">
    <property type="term" value="F:ATP hydrolysis activity"/>
    <property type="evidence" value="ECO:0007669"/>
    <property type="project" value="InterPro"/>
</dbReference>
<dbReference type="PROSITE" id="PS50893">
    <property type="entry name" value="ABC_TRANSPORTER_2"/>
    <property type="match status" value="1"/>
</dbReference>
<dbReference type="NCBIfam" id="NF010068">
    <property type="entry name" value="PRK13548.1"/>
    <property type="match status" value="1"/>
</dbReference>
<dbReference type="InterPro" id="IPR027417">
    <property type="entry name" value="P-loop_NTPase"/>
</dbReference>
<evidence type="ECO:0000313" key="7">
    <source>
        <dbReference type="EMBL" id="SDY82382.1"/>
    </source>
</evidence>
<dbReference type="Proteomes" id="UP000198891">
    <property type="component" value="Unassembled WGS sequence"/>
</dbReference>
<name>A0A1H3N0F4_9MICO</name>
<dbReference type="EMBL" id="FNPZ01000001">
    <property type="protein sequence ID" value="SDY82382.1"/>
    <property type="molecule type" value="Genomic_DNA"/>
</dbReference>
<keyword evidence="4" id="KW-1278">Translocase</keyword>